<name>A0A4Q1C8A9_9BACT</name>
<sequence length="78" mass="8616">MSSSEKKPFNVIGLVVDLVLTGIAFVIFYTLVHSHVPSSDPAMIKLWGGLTAACMSGVFWIALNMFKVVLKFQIESRK</sequence>
<keyword evidence="1" id="KW-0472">Membrane</keyword>
<evidence type="ECO:0000313" key="2">
    <source>
        <dbReference type="EMBL" id="RXK55173.1"/>
    </source>
</evidence>
<dbReference type="RefSeq" id="WP_129046539.1">
    <property type="nucleotide sequence ID" value="NZ_SDHX01000001.1"/>
</dbReference>
<dbReference type="OrthoDB" id="198901at2"/>
<reference evidence="2 3" key="1">
    <citation type="submission" date="2019-01" db="EMBL/GenBank/DDBJ databases">
        <title>Lacunisphaera sp. strain TWA-58.</title>
        <authorList>
            <person name="Chen W.-M."/>
        </authorList>
    </citation>
    <scope>NUCLEOTIDE SEQUENCE [LARGE SCALE GENOMIC DNA]</scope>
    <source>
        <strain evidence="2 3">TWA-58</strain>
    </source>
</reference>
<evidence type="ECO:0000256" key="1">
    <source>
        <dbReference type="SAM" id="Phobius"/>
    </source>
</evidence>
<accession>A0A4Q1C8A9</accession>
<proteinExistence type="predicted"/>
<organism evidence="2 3">
    <name type="scientific">Oleiharenicola lentus</name>
    <dbReference type="NCBI Taxonomy" id="2508720"/>
    <lineage>
        <taxon>Bacteria</taxon>
        <taxon>Pseudomonadati</taxon>
        <taxon>Verrucomicrobiota</taxon>
        <taxon>Opitutia</taxon>
        <taxon>Opitutales</taxon>
        <taxon>Opitutaceae</taxon>
        <taxon>Oleiharenicola</taxon>
    </lineage>
</organism>
<keyword evidence="1" id="KW-0812">Transmembrane</keyword>
<dbReference type="EMBL" id="SDHX01000001">
    <property type="protein sequence ID" value="RXK55173.1"/>
    <property type="molecule type" value="Genomic_DNA"/>
</dbReference>
<keyword evidence="3" id="KW-1185">Reference proteome</keyword>
<feature type="transmembrane region" description="Helical" evidence="1">
    <location>
        <begin position="44"/>
        <end position="70"/>
    </location>
</feature>
<gene>
    <name evidence="2" type="ORF">ESB00_04550</name>
</gene>
<keyword evidence="1" id="KW-1133">Transmembrane helix</keyword>
<dbReference type="AlphaFoldDB" id="A0A4Q1C8A9"/>
<dbReference type="Proteomes" id="UP000290218">
    <property type="component" value="Unassembled WGS sequence"/>
</dbReference>
<comment type="caution">
    <text evidence="2">The sequence shown here is derived from an EMBL/GenBank/DDBJ whole genome shotgun (WGS) entry which is preliminary data.</text>
</comment>
<evidence type="ECO:0000313" key="3">
    <source>
        <dbReference type="Proteomes" id="UP000290218"/>
    </source>
</evidence>
<protein>
    <submittedName>
        <fullName evidence="2">Uncharacterized protein</fullName>
    </submittedName>
</protein>
<feature type="transmembrane region" description="Helical" evidence="1">
    <location>
        <begin position="12"/>
        <end position="32"/>
    </location>
</feature>